<organism evidence="2 3">
    <name type="scientific">Vigna unguiculata</name>
    <name type="common">Cowpea</name>
    <dbReference type="NCBI Taxonomy" id="3917"/>
    <lineage>
        <taxon>Eukaryota</taxon>
        <taxon>Viridiplantae</taxon>
        <taxon>Streptophyta</taxon>
        <taxon>Embryophyta</taxon>
        <taxon>Tracheophyta</taxon>
        <taxon>Spermatophyta</taxon>
        <taxon>Magnoliopsida</taxon>
        <taxon>eudicotyledons</taxon>
        <taxon>Gunneridae</taxon>
        <taxon>Pentapetalae</taxon>
        <taxon>rosids</taxon>
        <taxon>fabids</taxon>
        <taxon>Fabales</taxon>
        <taxon>Fabaceae</taxon>
        <taxon>Papilionoideae</taxon>
        <taxon>50 kb inversion clade</taxon>
        <taxon>NPAAA clade</taxon>
        <taxon>indigoferoid/millettioid clade</taxon>
        <taxon>Phaseoleae</taxon>
        <taxon>Vigna</taxon>
    </lineage>
</organism>
<evidence type="ECO:0000313" key="2">
    <source>
        <dbReference type="EMBL" id="QCD82358.1"/>
    </source>
</evidence>
<feature type="region of interest" description="Disordered" evidence="1">
    <location>
        <begin position="150"/>
        <end position="185"/>
    </location>
</feature>
<evidence type="ECO:0000256" key="1">
    <source>
        <dbReference type="SAM" id="MobiDB-lite"/>
    </source>
</evidence>
<reference evidence="2 3" key="1">
    <citation type="submission" date="2019-04" db="EMBL/GenBank/DDBJ databases">
        <title>An improved genome assembly and genetic linkage map for asparagus bean, Vigna unguiculata ssp. sesquipedialis.</title>
        <authorList>
            <person name="Xia Q."/>
            <person name="Zhang R."/>
            <person name="Dong Y."/>
        </authorList>
    </citation>
    <scope>NUCLEOTIDE SEQUENCE [LARGE SCALE GENOMIC DNA]</scope>
    <source>
        <tissue evidence="2">Leaf</tissue>
    </source>
</reference>
<feature type="compositionally biased region" description="Low complexity" evidence="1">
    <location>
        <begin position="173"/>
        <end position="185"/>
    </location>
</feature>
<feature type="compositionally biased region" description="Polar residues" evidence="1">
    <location>
        <begin position="150"/>
        <end position="172"/>
    </location>
</feature>
<dbReference type="Proteomes" id="UP000501690">
    <property type="component" value="Linkage Group LG2"/>
</dbReference>
<protein>
    <submittedName>
        <fullName evidence="2">Uncharacterized protein</fullName>
    </submittedName>
</protein>
<dbReference type="AlphaFoldDB" id="A0A4D6L1K0"/>
<gene>
    <name evidence="2" type="ORF">DEO72_LG2g2694</name>
</gene>
<dbReference type="EMBL" id="CP039346">
    <property type="protein sequence ID" value="QCD82358.1"/>
    <property type="molecule type" value="Genomic_DNA"/>
</dbReference>
<keyword evidence="3" id="KW-1185">Reference proteome</keyword>
<name>A0A4D6L1K0_VIGUN</name>
<proteinExistence type="predicted"/>
<evidence type="ECO:0000313" key="3">
    <source>
        <dbReference type="Proteomes" id="UP000501690"/>
    </source>
</evidence>
<sequence length="225" mass="25158">MGKTRLVRTLNGEIRRTALGSKYSTFIQQQPSTLRLPPPSSCLQLAGEFSRNVMNHGSFHLSREHTATFSIITAARLHTIFALQQRLHPCALSLFIGAAPRQCILDQHRACTKRDHYESPRVSQKQTCTYSQHHLLPTLLRSASNLTSNHHASALRQSTKLNQQPPRNNNHRASSSTHLNHSSSSANTNIATMSAQPWPPQTCNQNTLATTSIAPMAATRWWRKP</sequence>
<accession>A0A4D6L1K0</accession>